<evidence type="ECO:0000313" key="2">
    <source>
        <dbReference type="EMBL" id="CCE86852.1"/>
    </source>
</evidence>
<gene>
    <name evidence="2" type="primary">Piso0_005369</name>
    <name evidence="2" type="ORF">GNLVRS01_PISO0N13631g</name>
</gene>
<reference evidence="2 3" key="1">
    <citation type="journal article" date="2012" name="G3 (Bethesda)">
        <title>Pichia sorbitophila, an interspecies yeast hybrid reveals early steps of genome resolution following polyploidization.</title>
        <authorList>
            <person name="Leh Louis V."/>
            <person name="Despons L."/>
            <person name="Friedrich A."/>
            <person name="Martin T."/>
            <person name="Durrens P."/>
            <person name="Casaregola S."/>
            <person name="Neuveglise C."/>
            <person name="Fairhead C."/>
            <person name="Marck C."/>
            <person name="Cruz J.A."/>
            <person name="Straub M.L."/>
            <person name="Kugler V."/>
            <person name="Sacerdot C."/>
            <person name="Uzunov Z."/>
            <person name="Thierry A."/>
            <person name="Weiss S."/>
            <person name="Bleykasten C."/>
            <person name="De Montigny J."/>
            <person name="Jacques N."/>
            <person name="Jung P."/>
            <person name="Lemaire M."/>
            <person name="Mallet S."/>
            <person name="Morel G."/>
            <person name="Richard G.F."/>
            <person name="Sarkar A."/>
            <person name="Savel G."/>
            <person name="Schacherer J."/>
            <person name="Seret M.L."/>
            <person name="Talla E."/>
            <person name="Samson G."/>
            <person name="Jubin C."/>
            <person name="Poulain J."/>
            <person name="Vacherie B."/>
            <person name="Barbe V."/>
            <person name="Pelletier E."/>
            <person name="Sherman D.J."/>
            <person name="Westhof E."/>
            <person name="Weissenbach J."/>
            <person name="Baret P.V."/>
            <person name="Wincker P."/>
            <person name="Gaillardin C."/>
            <person name="Dujon B."/>
            <person name="Souciet J.L."/>
        </authorList>
    </citation>
    <scope>NUCLEOTIDE SEQUENCE [LARGE SCALE GENOMIC DNA]</scope>
    <source>
        <strain evidence="3">ATCC MYA-4447 / BCRC 22081 / CBS 7064 / NBRC 10061 / NRRL Y-12695</strain>
    </source>
</reference>
<evidence type="ECO:0000256" key="1">
    <source>
        <dbReference type="SAM" id="Phobius"/>
    </source>
</evidence>
<dbReference type="Proteomes" id="UP000005222">
    <property type="component" value="Chromosome N"/>
</dbReference>
<proteinExistence type="predicted"/>
<feature type="transmembrane region" description="Helical" evidence="1">
    <location>
        <begin position="36"/>
        <end position="57"/>
    </location>
</feature>
<keyword evidence="1" id="KW-0472">Membrane</keyword>
<keyword evidence="1" id="KW-0812">Transmembrane</keyword>
<dbReference type="AlphaFoldDB" id="G8Y1Z9"/>
<accession>G8Y1Z9</accession>
<keyword evidence="3" id="KW-1185">Reference proteome</keyword>
<dbReference type="HOGENOM" id="CLU_2360465_0_0_1"/>
<organism evidence="2 3">
    <name type="scientific">Pichia sorbitophila (strain ATCC MYA-4447 / BCRC 22081 / CBS 7064 / NBRC 10061 / NRRL Y-12695)</name>
    <name type="common">Hybrid yeast</name>
    <dbReference type="NCBI Taxonomy" id="559304"/>
    <lineage>
        <taxon>Eukaryota</taxon>
        <taxon>Fungi</taxon>
        <taxon>Dikarya</taxon>
        <taxon>Ascomycota</taxon>
        <taxon>Saccharomycotina</taxon>
        <taxon>Pichiomycetes</taxon>
        <taxon>Debaryomycetaceae</taxon>
        <taxon>Millerozyma</taxon>
    </lineage>
</organism>
<dbReference type="EMBL" id="FO082046">
    <property type="protein sequence ID" value="CCE86852.1"/>
    <property type="molecule type" value="Genomic_DNA"/>
</dbReference>
<name>G8Y1Z9_PICSO</name>
<protein>
    <submittedName>
        <fullName evidence="2">Piso0_005369 protein</fullName>
    </submittedName>
</protein>
<dbReference type="PROSITE" id="PS51257">
    <property type="entry name" value="PROKAR_LIPOPROTEIN"/>
    <property type="match status" value="1"/>
</dbReference>
<keyword evidence="1" id="KW-1133">Transmembrane helix</keyword>
<evidence type="ECO:0000313" key="3">
    <source>
        <dbReference type="Proteomes" id="UP000005222"/>
    </source>
</evidence>
<dbReference type="InParanoid" id="G8Y1Z9"/>
<sequence>MRHEASPHQSLISGCYQLPSRPCFWIWDAAGSGDKVAAAIWHCMVDVFALAGVWWTITGERYTKSKNGTEDRNEASSFRGSTIRAVSSLSTAKRSL</sequence>